<feature type="compositionally biased region" description="Polar residues" evidence="1">
    <location>
        <begin position="136"/>
        <end position="154"/>
    </location>
</feature>
<dbReference type="Proteomes" id="UP000694406">
    <property type="component" value="Unplaced"/>
</dbReference>
<reference evidence="2" key="1">
    <citation type="submission" date="2025-08" db="UniProtKB">
        <authorList>
            <consortium name="Ensembl"/>
        </authorList>
    </citation>
    <scope>IDENTIFICATION</scope>
</reference>
<dbReference type="Ensembl" id="ENSLLTT00000017114.1">
    <property type="protein sequence ID" value="ENSLLTP00000016492.1"/>
    <property type="gene ID" value="ENSLLTG00000012593.1"/>
</dbReference>
<dbReference type="AlphaFoldDB" id="A0A8C5SH64"/>
<accession>A0A8C5SH64</accession>
<evidence type="ECO:0000313" key="2">
    <source>
        <dbReference type="Ensembl" id="ENSLLTP00000016492.1"/>
    </source>
</evidence>
<evidence type="ECO:0000256" key="1">
    <source>
        <dbReference type="SAM" id="MobiDB-lite"/>
    </source>
</evidence>
<name>A0A8C5SH64_LATLA</name>
<keyword evidence="3" id="KW-1185">Reference proteome</keyword>
<organism evidence="2 3">
    <name type="scientific">Laticauda laticaudata</name>
    <name type="common">Blue-ringed sea krait</name>
    <name type="synonym">Blue-lipped sea krait</name>
    <dbReference type="NCBI Taxonomy" id="8630"/>
    <lineage>
        <taxon>Eukaryota</taxon>
        <taxon>Metazoa</taxon>
        <taxon>Chordata</taxon>
        <taxon>Craniata</taxon>
        <taxon>Vertebrata</taxon>
        <taxon>Euteleostomi</taxon>
        <taxon>Lepidosauria</taxon>
        <taxon>Squamata</taxon>
        <taxon>Bifurcata</taxon>
        <taxon>Unidentata</taxon>
        <taxon>Episquamata</taxon>
        <taxon>Toxicofera</taxon>
        <taxon>Serpentes</taxon>
        <taxon>Colubroidea</taxon>
        <taxon>Elapidae</taxon>
        <taxon>Laticaudinae</taxon>
        <taxon>Laticauda</taxon>
    </lineage>
</organism>
<feature type="region of interest" description="Disordered" evidence="1">
    <location>
        <begin position="135"/>
        <end position="154"/>
    </location>
</feature>
<reference evidence="2" key="2">
    <citation type="submission" date="2025-09" db="UniProtKB">
        <authorList>
            <consortium name="Ensembl"/>
        </authorList>
    </citation>
    <scope>IDENTIFICATION</scope>
</reference>
<evidence type="ECO:0000313" key="3">
    <source>
        <dbReference type="Proteomes" id="UP000694406"/>
    </source>
</evidence>
<protein>
    <submittedName>
        <fullName evidence="2">Uncharacterized protein</fullName>
    </submittedName>
</protein>
<proteinExistence type="predicted"/>
<sequence length="154" mass="17564">MCIFCCRKQGKNPSKCCFRTTGRERRELVWKAQDIWIPHLFKTKADVVLFSNFSSPEYIMALEVKEKKKRCSQSVQKPAQHRHYMYGVCTTDRNQSLTGSKVFPHRFPNTPVPSQVYSQCSCPLHQEIPCHGISSLEGTPSSLEPGKTNASNRV</sequence>